<gene>
    <name evidence="1" type="ORF">CVT24_006463</name>
</gene>
<dbReference type="InParanoid" id="A0A409WIR1"/>
<evidence type="ECO:0000313" key="2">
    <source>
        <dbReference type="Proteomes" id="UP000284842"/>
    </source>
</evidence>
<dbReference type="AlphaFoldDB" id="A0A409WIR1"/>
<name>A0A409WIR1_9AGAR</name>
<proteinExistence type="predicted"/>
<dbReference type="EMBL" id="NHTK01005467">
    <property type="protein sequence ID" value="PPQ78340.1"/>
    <property type="molecule type" value="Genomic_DNA"/>
</dbReference>
<protein>
    <submittedName>
        <fullName evidence="1">Uncharacterized protein</fullName>
    </submittedName>
</protein>
<keyword evidence="2" id="KW-1185">Reference proteome</keyword>
<dbReference type="SUPFAM" id="SSF56973">
    <property type="entry name" value="Aerolisin/ETX pore-forming domain"/>
    <property type="match status" value="1"/>
</dbReference>
<sequence length="334" mass="37468">MHTSFVYDPFFFFHGGFQEEYITWGLLAHPDPSEISETLKATHQQQIKFEAMSITVESLPSNANVDPVSISIVELPTANISDVEAEQNPESAISSKSNKLGVNGTLGASATSDDLYQYLVYKSSSLTPRVWSGRKTNFYYPGDEGMYSCINRFLESINWVQLISWKNDTAATQTYQYSYTTGLTITEGREVNEGFNLGLSFFGMSIGYNHSTRTFKSTETTTSQTTTIDVNVPPHSLLVFYQRRYDFRDEITFICDAWGREWNIGPWGGYSPLVKKIAKVQIMAEEYFTSAVYLPSGPGSIVTDTVPPAPITDITRKRENVTKKSKAVLDRMGL</sequence>
<organism evidence="1 2">
    <name type="scientific">Panaeolus cyanescens</name>
    <dbReference type="NCBI Taxonomy" id="181874"/>
    <lineage>
        <taxon>Eukaryota</taxon>
        <taxon>Fungi</taxon>
        <taxon>Dikarya</taxon>
        <taxon>Basidiomycota</taxon>
        <taxon>Agaricomycotina</taxon>
        <taxon>Agaricomycetes</taxon>
        <taxon>Agaricomycetidae</taxon>
        <taxon>Agaricales</taxon>
        <taxon>Agaricineae</taxon>
        <taxon>Galeropsidaceae</taxon>
        <taxon>Panaeolus</taxon>
    </lineage>
</organism>
<reference evidence="1 2" key="1">
    <citation type="journal article" date="2018" name="Evol. Lett.">
        <title>Horizontal gene cluster transfer increased hallucinogenic mushroom diversity.</title>
        <authorList>
            <person name="Reynolds H.T."/>
            <person name="Vijayakumar V."/>
            <person name="Gluck-Thaler E."/>
            <person name="Korotkin H.B."/>
            <person name="Matheny P.B."/>
            <person name="Slot J.C."/>
        </authorList>
    </citation>
    <scope>NUCLEOTIDE SEQUENCE [LARGE SCALE GENOMIC DNA]</scope>
    <source>
        <strain evidence="1 2">2629</strain>
    </source>
</reference>
<evidence type="ECO:0000313" key="1">
    <source>
        <dbReference type="EMBL" id="PPQ78340.1"/>
    </source>
</evidence>
<comment type="caution">
    <text evidence="1">The sequence shown here is derived from an EMBL/GenBank/DDBJ whole genome shotgun (WGS) entry which is preliminary data.</text>
</comment>
<accession>A0A409WIR1</accession>
<dbReference type="OrthoDB" id="3678961at2759"/>
<dbReference type="Proteomes" id="UP000284842">
    <property type="component" value="Unassembled WGS sequence"/>
</dbReference>